<evidence type="ECO:0000313" key="2">
    <source>
        <dbReference type="EMBL" id="MBB5833712.1"/>
    </source>
</evidence>
<gene>
    <name evidence="2" type="ORF">HDA39_000446</name>
</gene>
<dbReference type="PANTHER" id="PTHR42951:SF4">
    <property type="entry name" value="ACYL-COENZYME A THIOESTERASE MBLAC2"/>
    <property type="match status" value="1"/>
</dbReference>
<comment type="caution">
    <text evidence="2">The sequence shown here is derived from an EMBL/GenBank/DDBJ whole genome shotgun (WGS) entry which is preliminary data.</text>
</comment>
<keyword evidence="3" id="KW-1185">Reference proteome</keyword>
<name>A0A7W9J297_9ACTN</name>
<dbReference type="Gene3D" id="3.60.15.10">
    <property type="entry name" value="Ribonuclease Z/Hydroxyacylglutathione hydrolase-like"/>
    <property type="match status" value="1"/>
</dbReference>
<dbReference type="Proteomes" id="UP000549971">
    <property type="component" value="Unassembled WGS sequence"/>
</dbReference>
<dbReference type="RefSeq" id="WP_184793573.1">
    <property type="nucleotide sequence ID" value="NZ_JACHMY010000001.1"/>
</dbReference>
<dbReference type="SUPFAM" id="SSF56281">
    <property type="entry name" value="Metallo-hydrolase/oxidoreductase"/>
    <property type="match status" value="1"/>
</dbReference>
<feature type="domain" description="Metallo-beta-lactamase" evidence="1">
    <location>
        <begin position="20"/>
        <end position="223"/>
    </location>
</feature>
<dbReference type="GO" id="GO:0016787">
    <property type="term" value="F:hydrolase activity"/>
    <property type="evidence" value="ECO:0007669"/>
    <property type="project" value="UniProtKB-KW"/>
</dbReference>
<reference evidence="2 3" key="1">
    <citation type="submission" date="2020-08" db="EMBL/GenBank/DDBJ databases">
        <title>Sequencing the genomes of 1000 actinobacteria strains.</title>
        <authorList>
            <person name="Klenk H.-P."/>
        </authorList>
    </citation>
    <scope>NUCLEOTIDE SEQUENCE [LARGE SCALE GENOMIC DNA]</scope>
    <source>
        <strain evidence="2 3">DSM 28967</strain>
    </source>
</reference>
<protein>
    <submittedName>
        <fullName evidence="2">Glyoxylase-like metal-dependent hydrolase (Beta-lactamase superfamily II)</fullName>
    </submittedName>
</protein>
<dbReference type="CDD" id="cd16282">
    <property type="entry name" value="metallo-hydrolase-like_MBL-fold"/>
    <property type="match status" value="1"/>
</dbReference>
<sequence>MSEWTELGDRCWVRRYREWDLNVGLVVGDDGALVIDPRASTAQAEQVLAEIRELTDRPVKWVVNTHAHFDHTFGNSAILKAAGTEAASYAHENAATALAERGPALQEHYRDHPGTDPAYPEIPAEVLAEVAATELVAVDNTFSVAKVIDLGGRRVELLHLGNAHTDGDAVVVVPEADVFFVGDLVEESAPPSYGDDSYPLEWPETLDRVIGLLGAESKVVPGHGAVVDAEFVRDQAGRLGTVANTISGLHHAGTSLDDALKHTDDWPWPIEHLEHAVRRGYAVLGAPRRPTLPLLGPEH</sequence>
<dbReference type="InterPro" id="IPR001279">
    <property type="entry name" value="Metallo-B-lactamas"/>
</dbReference>
<proteinExistence type="predicted"/>
<organism evidence="2 3">
    <name type="scientific">Kribbella italica</name>
    <dbReference type="NCBI Taxonomy" id="1540520"/>
    <lineage>
        <taxon>Bacteria</taxon>
        <taxon>Bacillati</taxon>
        <taxon>Actinomycetota</taxon>
        <taxon>Actinomycetes</taxon>
        <taxon>Propionibacteriales</taxon>
        <taxon>Kribbellaceae</taxon>
        <taxon>Kribbella</taxon>
    </lineage>
</organism>
<dbReference type="EMBL" id="JACHMY010000001">
    <property type="protein sequence ID" value="MBB5833712.1"/>
    <property type="molecule type" value="Genomic_DNA"/>
</dbReference>
<dbReference type="Pfam" id="PF00753">
    <property type="entry name" value="Lactamase_B"/>
    <property type="match status" value="1"/>
</dbReference>
<evidence type="ECO:0000259" key="1">
    <source>
        <dbReference type="SMART" id="SM00849"/>
    </source>
</evidence>
<dbReference type="AlphaFoldDB" id="A0A7W9J297"/>
<dbReference type="SMART" id="SM00849">
    <property type="entry name" value="Lactamase_B"/>
    <property type="match status" value="1"/>
</dbReference>
<dbReference type="InterPro" id="IPR036866">
    <property type="entry name" value="RibonucZ/Hydroxyglut_hydro"/>
</dbReference>
<keyword evidence="2" id="KW-0378">Hydrolase</keyword>
<dbReference type="InterPro" id="IPR050855">
    <property type="entry name" value="NDM-1-like"/>
</dbReference>
<accession>A0A7W9J297</accession>
<evidence type="ECO:0000313" key="3">
    <source>
        <dbReference type="Proteomes" id="UP000549971"/>
    </source>
</evidence>
<dbReference type="PANTHER" id="PTHR42951">
    <property type="entry name" value="METALLO-BETA-LACTAMASE DOMAIN-CONTAINING"/>
    <property type="match status" value="1"/>
</dbReference>